<organism evidence="5">
    <name type="scientific">Bactrocera latifrons</name>
    <name type="common">Malaysian fruit fly</name>
    <name type="synonym">Chaetodacus latifrons</name>
    <dbReference type="NCBI Taxonomy" id="174628"/>
    <lineage>
        <taxon>Eukaryota</taxon>
        <taxon>Metazoa</taxon>
        <taxon>Ecdysozoa</taxon>
        <taxon>Arthropoda</taxon>
        <taxon>Hexapoda</taxon>
        <taxon>Insecta</taxon>
        <taxon>Pterygota</taxon>
        <taxon>Neoptera</taxon>
        <taxon>Endopterygota</taxon>
        <taxon>Diptera</taxon>
        <taxon>Brachycera</taxon>
        <taxon>Muscomorpha</taxon>
        <taxon>Tephritoidea</taxon>
        <taxon>Tephritidae</taxon>
        <taxon>Bactrocera</taxon>
        <taxon>Bactrocera</taxon>
    </lineage>
</organism>
<dbReference type="InterPro" id="IPR011333">
    <property type="entry name" value="SKP1/BTB/POZ_sf"/>
</dbReference>
<dbReference type="PANTHER" id="PTHR23110">
    <property type="entry name" value="BTB DOMAIN TRANSCRIPTION FACTOR"/>
    <property type="match status" value="1"/>
</dbReference>
<feature type="compositionally biased region" description="Basic and acidic residues" evidence="3">
    <location>
        <begin position="73"/>
        <end position="83"/>
    </location>
</feature>
<comment type="subcellular location">
    <subcellularLocation>
        <location evidence="1">Nucleus</location>
    </subcellularLocation>
</comment>
<name>A0A0K8UA27_BACLA</name>
<feature type="compositionally biased region" description="Basic and acidic residues" evidence="3">
    <location>
        <begin position="388"/>
        <end position="398"/>
    </location>
</feature>
<feature type="compositionally biased region" description="Basic and acidic residues" evidence="3">
    <location>
        <begin position="457"/>
        <end position="505"/>
    </location>
</feature>
<feature type="compositionally biased region" description="Pro residues" evidence="3">
    <location>
        <begin position="125"/>
        <end position="139"/>
    </location>
</feature>
<feature type="region of interest" description="Disordered" evidence="3">
    <location>
        <begin position="424"/>
        <end position="519"/>
    </location>
</feature>
<dbReference type="InterPro" id="IPR051095">
    <property type="entry name" value="Dros_DevTransReg"/>
</dbReference>
<proteinExistence type="predicted"/>
<dbReference type="PANTHER" id="PTHR23110:SF84">
    <property type="entry name" value="AGAP003685-PA"/>
    <property type="match status" value="1"/>
</dbReference>
<feature type="domain" description="BTB" evidence="4">
    <location>
        <begin position="1"/>
        <end position="53"/>
    </location>
</feature>
<dbReference type="Pfam" id="PF00651">
    <property type="entry name" value="BTB"/>
    <property type="match status" value="1"/>
</dbReference>
<gene>
    <name evidence="5" type="primary">lolal_4</name>
    <name evidence="5" type="ORF">c3_g1_i3</name>
</gene>
<dbReference type="EMBL" id="GDHF01028810">
    <property type="protein sequence ID" value="JAI23504.1"/>
    <property type="molecule type" value="Transcribed_RNA"/>
</dbReference>
<protein>
    <submittedName>
        <fullName evidence="5">Longitudinals lacking protein-like</fullName>
    </submittedName>
</protein>
<evidence type="ECO:0000313" key="5">
    <source>
        <dbReference type="EMBL" id="JAI23504.1"/>
    </source>
</evidence>
<feature type="compositionally biased region" description="Low complexity" evidence="3">
    <location>
        <begin position="424"/>
        <end position="450"/>
    </location>
</feature>
<feature type="compositionally biased region" description="Polar residues" evidence="3">
    <location>
        <begin position="509"/>
        <end position="519"/>
    </location>
</feature>
<dbReference type="SUPFAM" id="SSF54695">
    <property type="entry name" value="POZ domain"/>
    <property type="match status" value="1"/>
</dbReference>
<dbReference type="AlphaFoldDB" id="A0A0K8UA27"/>
<dbReference type="GO" id="GO:0006357">
    <property type="term" value="P:regulation of transcription by RNA polymerase II"/>
    <property type="evidence" value="ECO:0007669"/>
    <property type="project" value="TreeGrafter"/>
</dbReference>
<feature type="region of interest" description="Disordered" evidence="3">
    <location>
        <begin position="593"/>
        <end position="615"/>
    </location>
</feature>
<sequence length="615" mass="67996">MYSQVLSVCSPYFQQIFLENPSSHPILLMADVEAPHMAGLLDFMYSGQVNVKYEDLPVFLKVAEAMKIKGLHTEKNMNDDKENGSSQDGDSLATPTGSGTQCHFDRATHSVNITGHPYGQSPIHPQQPPQQPSAPPPPQSTAQTALEHSMNGTGGPLSPSPGFASFRDHIKSKASFAETFMKNLSRNNNNNSSINNYNNLSNSLPESTAVTRKSDNFAIIQANSKKILDTSKKPHKYLAKRKILMHYNEELNEKRRKEMDCYSVETDVNSNLDVTLVETNKTTSETLGLTPAISVSAISNSSSNNYKIRLMEKHQNDTAAQAAAAATAAANTVTSKHNNNDDSINNNESHTTKETTPLEEEVTEALNLVQNCTTTSSSYDGSKAATDTSEKTSFKEKTTSSSSICPLVPLINIKVEQPDSSYNMGNMSSGLSSGASSSGCSIGGRSSTSTSDEDELERVRERELERVLEREREHESERERERERTLDREHERERNQYHSDYNKDEMETDPNNNNSKDTANLNKNVALIHAITRNLEHPKSDNNNNHTELDLSSTHLSSLGLVAGITDNETVKNIATAEILCGLKSKVFKMEKLDEDRERERENCRSLSEIKNAGD</sequence>
<dbReference type="InterPro" id="IPR000210">
    <property type="entry name" value="BTB/POZ_dom"/>
</dbReference>
<dbReference type="OrthoDB" id="10261408at2759"/>
<feature type="region of interest" description="Disordered" evidence="3">
    <location>
        <begin position="331"/>
        <end position="360"/>
    </location>
</feature>
<dbReference type="GO" id="GO:0005634">
    <property type="term" value="C:nucleus"/>
    <property type="evidence" value="ECO:0007669"/>
    <property type="project" value="UniProtKB-SubCell"/>
</dbReference>
<evidence type="ECO:0000256" key="1">
    <source>
        <dbReference type="ARBA" id="ARBA00004123"/>
    </source>
</evidence>
<feature type="region of interest" description="Disordered" evidence="3">
    <location>
        <begin position="374"/>
        <end position="402"/>
    </location>
</feature>
<feature type="region of interest" description="Disordered" evidence="3">
    <location>
        <begin position="73"/>
        <end position="164"/>
    </location>
</feature>
<feature type="compositionally biased region" description="Polar residues" evidence="3">
    <location>
        <begin position="84"/>
        <end position="101"/>
    </location>
</feature>
<feature type="compositionally biased region" description="Basic and acidic residues" evidence="3">
    <location>
        <begin position="593"/>
        <end position="604"/>
    </location>
</feature>
<dbReference type="Gene3D" id="3.30.710.10">
    <property type="entry name" value="Potassium Channel Kv1.1, Chain A"/>
    <property type="match status" value="1"/>
</dbReference>
<dbReference type="CDD" id="cd18315">
    <property type="entry name" value="BTB_POZ_BAB-like"/>
    <property type="match status" value="1"/>
</dbReference>
<reference evidence="5" key="1">
    <citation type="submission" date="2015-06" db="EMBL/GenBank/DDBJ databases">
        <authorList>
            <person name="Hoefler B.C."/>
            <person name="Straight P.D."/>
        </authorList>
    </citation>
    <scope>NUCLEOTIDE SEQUENCE</scope>
</reference>
<keyword evidence="2" id="KW-0539">Nucleus</keyword>
<accession>A0A0K8UA27</accession>
<evidence type="ECO:0000256" key="2">
    <source>
        <dbReference type="ARBA" id="ARBA00023242"/>
    </source>
</evidence>
<dbReference type="PROSITE" id="PS50097">
    <property type="entry name" value="BTB"/>
    <property type="match status" value="1"/>
</dbReference>
<evidence type="ECO:0000256" key="3">
    <source>
        <dbReference type="SAM" id="MobiDB-lite"/>
    </source>
</evidence>
<evidence type="ECO:0000259" key="4">
    <source>
        <dbReference type="PROSITE" id="PS50097"/>
    </source>
</evidence>